<feature type="compositionally biased region" description="Polar residues" evidence="8">
    <location>
        <begin position="504"/>
        <end position="522"/>
    </location>
</feature>
<feature type="compositionally biased region" description="Polar residues" evidence="8">
    <location>
        <begin position="1574"/>
        <end position="1588"/>
    </location>
</feature>
<dbReference type="PANTHER" id="PTHR46300:SF7">
    <property type="entry name" value="P450, PUTATIVE (EUROFUNG)-RELATED"/>
    <property type="match status" value="1"/>
</dbReference>
<keyword evidence="9" id="KW-0812">Transmembrane</keyword>
<organism evidence="10 11">
    <name type="scientific">Tetrapyrgos nigripes</name>
    <dbReference type="NCBI Taxonomy" id="182062"/>
    <lineage>
        <taxon>Eukaryota</taxon>
        <taxon>Fungi</taxon>
        <taxon>Dikarya</taxon>
        <taxon>Basidiomycota</taxon>
        <taxon>Agaricomycotina</taxon>
        <taxon>Agaricomycetes</taxon>
        <taxon>Agaricomycetidae</taxon>
        <taxon>Agaricales</taxon>
        <taxon>Marasmiineae</taxon>
        <taxon>Marasmiaceae</taxon>
        <taxon>Tetrapyrgos</taxon>
    </lineage>
</organism>
<protein>
    <recommendedName>
        <fullName evidence="12">Cytochrome P450</fullName>
    </recommendedName>
</protein>
<feature type="transmembrane region" description="Helical" evidence="9">
    <location>
        <begin position="217"/>
        <end position="236"/>
    </location>
</feature>
<dbReference type="GO" id="GO:0020037">
    <property type="term" value="F:heme binding"/>
    <property type="evidence" value="ECO:0007669"/>
    <property type="project" value="InterPro"/>
</dbReference>
<keyword evidence="5" id="KW-0560">Oxidoreductase</keyword>
<feature type="compositionally biased region" description="Pro residues" evidence="8">
    <location>
        <begin position="1933"/>
        <end position="1943"/>
    </location>
</feature>
<keyword evidence="4" id="KW-0479">Metal-binding</keyword>
<dbReference type="GO" id="GO:0004497">
    <property type="term" value="F:monooxygenase activity"/>
    <property type="evidence" value="ECO:0007669"/>
    <property type="project" value="UniProtKB-KW"/>
</dbReference>
<feature type="transmembrane region" description="Helical" evidence="9">
    <location>
        <begin position="95"/>
        <end position="115"/>
    </location>
</feature>
<evidence type="ECO:0000256" key="6">
    <source>
        <dbReference type="ARBA" id="ARBA00023004"/>
    </source>
</evidence>
<feature type="region of interest" description="Disordered" evidence="8">
    <location>
        <begin position="396"/>
        <end position="465"/>
    </location>
</feature>
<dbReference type="GO" id="GO:0016705">
    <property type="term" value="F:oxidoreductase activity, acting on paired donors, with incorporation or reduction of molecular oxygen"/>
    <property type="evidence" value="ECO:0007669"/>
    <property type="project" value="InterPro"/>
</dbReference>
<accession>A0A8H5GIA4</accession>
<feature type="region of interest" description="Disordered" evidence="8">
    <location>
        <begin position="2190"/>
        <end position="2217"/>
    </location>
</feature>
<feature type="compositionally biased region" description="Polar residues" evidence="8">
    <location>
        <begin position="531"/>
        <end position="540"/>
    </location>
</feature>
<feature type="region of interest" description="Disordered" evidence="8">
    <location>
        <begin position="495"/>
        <end position="599"/>
    </location>
</feature>
<dbReference type="CDD" id="cd11065">
    <property type="entry name" value="CYP64-like"/>
    <property type="match status" value="1"/>
</dbReference>
<feature type="region of interest" description="Disordered" evidence="8">
    <location>
        <begin position="629"/>
        <end position="707"/>
    </location>
</feature>
<feature type="compositionally biased region" description="Acidic residues" evidence="8">
    <location>
        <begin position="2190"/>
        <end position="2201"/>
    </location>
</feature>
<feature type="compositionally biased region" description="Low complexity" evidence="8">
    <location>
        <begin position="2273"/>
        <end position="2288"/>
    </location>
</feature>
<feature type="region of interest" description="Disordered" evidence="8">
    <location>
        <begin position="1878"/>
        <end position="1946"/>
    </location>
</feature>
<keyword evidence="9" id="KW-1133">Transmembrane helix</keyword>
<feature type="compositionally biased region" description="Low complexity" evidence="8">
    <location>
        <begin position="1811"/>
        <end position="1839"/>
    </location>
</feature>
<dbReference type="InterPro" id="IPR050364">
    <property type="entry name" value="Cytochrome_P450_fung"/>
</dbReference>
<feature type="transmembrane region" description="Helical" evidence="9">
    <location>
        <begin position="248"/>
        <end position="268"/>
    </location>
</feature>
<keyword evidence="7" id="KW-0503">Monooxygenase</keyword>
<dbReference type="PANTHER" id="PTHR46300">
    <property type="entry name" value="P450, PUTATIVE (EUROFUNG)-RELATED-RELATED"/>
    <property type="match status" value="1"/>
</dbReference>
<feature type="compositionally biased region" description="Low complexity" evidence="8">
    <location>
        <begin position="2153"/>
        <end position="2164"/>
    </location>
</feature>
<feature type="compositionally biased region" description="Pro residues" evidence="8">
    <location>
        <begin position="456"/>
        <end position="465"/>
    </location>
</feature>
<comment type="similarity">
    <text evidence="2">Belongs to the cytochrome P450 family.</text>
</comment>
<feature type="transmembrane region" description="Helical" evidence="9">
    <location>
        <begin position="121"/>
        <end position="138"/>
    </location>
</feature>
<feature type="transmembrane region" description="Helical" evidence="9">
    <location>
        <begin position="21"/>
        <end position="44"/>
    </location>
</feature>
<evidence type="ECO:0000313" key="11">
    <source>
        <dbReference type="Proteomes" id="UP000559256"/>
    </source>
</evidence>
<gene>
    <name evidence="10" type="ORF">D9758_005453</name>
</gene>
<evidence type="ECO:0000256" key="7">
    <source>
        <dbReference type="ARBA" id="ARBA00023033"/>
    </source>
</evidence>
<feature type="region of interest" description="Disordered" evidence="8">
    <location>
        <begin position="1370"/>
        <end position="1426"/>
    </location>
</feature>
<dbReference type="InterPro" id="IPR001128">
    <property type="entry name" value="Cyt_P450"/>
</dbReference>
<dbReference type="Gene3D" id="1.10.630.10">
    <property type="entry name" value="Cytochrome P450"/>
    <property type="match status" value="1"/>
</dbReference>
<feature type="compositionally biased region" description="Polar residues" evidence="8">
    <location>
        <begin position="684"/>
        <end position="706"/>
    </location>
</feature>
<evidence type="ECO:0000256" key="9">
    <source>
        <dbReference type="SAM" id="Phobius"/>
    </source>
</evidence>
<comment type="cofactor">
    <cofactor evidence="1">
        <name>heme</name>
        <dbReference type="ChEBI" id="CHEBI:30413"/>
    </cofactor>
</comment>
<keyword evidence="9" id="KW-0472">Membrane</keyword>
<feature type="compositionally biased region" description="Polar residues" evidence="8">
    <location>
        <begin position="587"/>
        <end position="599"/>
    </location>
</feature>
<keyword evidence="6" id="KW-0408">Iron</keyword>
<dbReference type="EMBL" id="JAACJM010000028">
    <property type="protein sequence ID" value="KAF5365306.1"/>
    <property type="molecule type" value="Genomic_DNA"/>
</dbReference>
<feature type="region of interest" description="Disordered" evidence="8">
    <location>
        <begin position="1811"/>
        <end position="1856"/>
    </location>
</feature>
<feature type="compositionally biased region" description="Low complexity" evidence="8">
    <location>
        <begin position="1459"/>
        <end position="1486"/>
    </location>
</feature>
<keyword evidence="11" id="KW-1185">Reference proteome</keyword>
<keyword evidence="3" id="KW-0349">Heme</keyword>
<feature type="compositionally biased region" description="Polar residues" evidence="8">
    <location>
        <begin position="647"/>
        <end position="667"/>
    </location>
</feature>
<feature type="compositionally biased region" description="Acidic residues" evidence="8">
    <location>
        <begin position="2137"/>
        <end position="2151"/>
    </location>
</feature>
<feature type="transmembrane region" description="Helical" evidence="9">
    <location>
        <begin position="274"/>
        <end position="301"/>
    </location>
</feature>
<evidence type="ECO:0000256" key="2">
    <source>
        <dbReference type="ARBA" id="ARBA00010617"/>
    </source>
</evidence>
<evidence type="ECO:0008006" key="12">
    <source>
        <dbReference type="Google" id="ProtNLM"/>
    </source>
</evidence>
<evidence type="ECO:0000256" key="1">
    <source>
        <dbReference type="ARBA" id="ARBA00001971"/>
    </source>
</evidence>
<dbReference type="SUPFAM" id="SSF48264">
    <property type="entry name" value="Cytochrome P450"/>
    <property type="match status" value="1"/>
</dbReference>
<evidence type="ECO:0000313" key="10">
    <source>
        <dbReference type="EMBL" id="KAF5365306.1"/>
    </source>
</evidence>
<feature type="compositionally biased region" description="Polar residues" evidence="8">
    <location>
        <begin position="415"/>
        <end position="428"/>
    </location>
</feature>
<dbReference type="Pfam" id="PF00067">
    <property type="entry name" value="p450"/>
    <property type="match status" value="1"/>
</dbReference>
<dbReference type="InterPro" id="IPR036396">
    <property type="entry name" value="Cyt_P450_sf"/>
</dbReference>
<proteinExistence type="inferred from homology"/>
<name>A0A8H5GIA4_9AGAR</name>
<feature type="compositionally biased region" description="Low complexity" evidence="8">
    <location>
        <begin position="1899"/>
        <end position="1914"/>
    </location>
</feature>
<feature type="region of interest" description="Disordered" evidence="8">
    <location>
        <begin position="2233"/>
        <end position="2294"/>
    </location>
</feature>
<feature type="compositionally biased region" description="Polar residues" evidence="8">
    <location>
        <begin position="441"/>
        <end position="453"/>
    </location>
</feature>
<reference evidence="10 11" key="1">
    <citation type="journal article" date="2020" name="ISME J.">
        <title>Uncovering the hidden diversity of litter-decomposition mechanisms in mushroom-forming fungi.</title>
        <authorList>
            <person name="Floudas D."/>
            <person name="Bentzer J."/>
            <person name="Ahren D."/>
            <person name="Johansson T."/>
            <person name="Persson P."/>
            <person name="Tunlid A."/>
        </authorList>
    </citation>
    <scope>NUCLEOTIDE SEQUENCE [LARGE SCALE GENOMIC DNA]</scope>
    <source>
        <strain evidence="10 11">CBS 291.85</strain>
    </source>
</reference>
<dbReference type="Proteomes" id="UP000559256">
    <property type="component" value="Unassembled WGS sequence"/>
</dbReference>
<evidence type="ECO:0000256" key="3">
    <source>
        <dbReference type="ARBA" id="ARBA00022617"/>
    </source>
</evidence>
<feature type="compositionally biased region" description="Basic and acidic residues" evidence="8">
    <location>
        <begin position="1374"/>
        <end position="1405"/>
    </location>
</feature>
<comment type="caution">
    <text evidence="10">The sequence shown here is derived from an EMBL/GenBank/DDBJ whole genome shotgun (WGS) entry which is preliminary data.</text>
</comment>
<dbReference type="GO" id="GO:0005506">
    <property type="term" value="F:iron ion binding"/>
    <property type="evidence" value="ECO:0007669"/>
    <property type="project" value="InterPro"/>
</dbReference>
<evidence type="ECO:0000256" key="8">
    <source>
        <dbReference type="SAM" id="MobiDB-lite"/>
    </source>
</evidence>
<feature type="region of interest" description="Disordered" evidence="8">
    <location>
        <begin position="1562"/>
        <end position="1608"/>
    </location>
</feature>
<feature type="region of interest" description="Disordered" evidence="8">
    <location>
        <begin position="1441"/>
        <end position="1500"/>
    </location>
</feature>
<evidence type="ECO:0000256" key="4">
    <source>
        <dbReference type="ARBA" id="ARBA00022723"/>
    </source>
</evidence>
<dbReference type="OrthoDB" id="2789670at2759"/>
<feature type="region of interest" description="Disordered" evidence="8">
    <location>
        <begin position="2075"/>
        <end position="2165"/>
    </location>
</feature>
<sequence length="2358" mass="256732">MVYKGSQEKVAVNSRNLFKILCSKLLLIFALVNFAIQLPLLIQVSLINHDLANSPLSSPSALVGSCGFSLSVFNRIDTEGFATSINEKLNQDNDAIVTMVYSQFATLLVVIVSSFSDSFSPYFSICSFILIQIMWTSVQIGETEISDGNCQTSASYSFLGVGDRILLENTKTDARTLTRHRARTLTKGAENLFHISAYLWIGVSLLFAAGVDVTSMSVSMVLVVVSLSVTWFRLGWLSIHQRSRSDPLLFFLVGITIILVFATSRSIIQDFSSWPFYIASLALSIVLAILSHVVAVLAMWYSRTNGDHLELPERPNETSFLPVTRPFSSNAFATPPSNTEIPVVSPPFSPPPIVPPSMTRPGCVQSQVMNQANLSASEVLPQSTISEALRNTVRIESQLSSPPPPSINPSTRPSTFATRPNGLAQTSVMRRPSGRREQDSSIDQTGSVSASQAVPSTPPLPFSLPSLSPPTPLTLLPVPPPPPLIILPLIVPPPPSLPQPDSPTNSDASSQRPAVPSQTIFNPPSRPQTPPSQANTTIPPSSFRYFGSSSSSSSSSRRTSRAPPDVPVSPTRRDTLASDVSFETLPSYRSRSNTPVTSVPPQLPFSFNVPPLPPLPPNYPSLPSTPAQFLTRRPTNSSVRTFATLPSYRSMTTPTGSDSGSETGDFTESSDDRELLSREEEQLPISNGRRSSQRSIMNGGNMTPGSLQYGLRKEAVEKANEPFDEPDPKSQFDWHTLNGNVLEVSLSSSLILLPYRSGTCLVPSKKFWLTYIEWGKKYGGSGIELTRVLIPIRAILDSGDLIHFTRFGKHYLVLNSLQAARDILDKQTRITSDRANAQLDRISYFEEFITFQPYSDKWRKSRRLFHQIFRADATSQFRPIQTRQIYDFVESLRSSKYTLKDQIATVSQKIMFEAIYGLEISSNREEMPANNRELIDIDVGSDSIFTPGWDGFKYIPFIQYLPSWFPNGQLIAAHHVLGKMTQDGVNKPWDAVQEKIAHGDHSSLIANLLSGIDPENREEIHTIKWFGFTCVVVAADTTMSAISTFFLAMSLYPHVQSKGQEELNTVLGKGRMPTFDDRPSLPFIEAIFREVMRWHPALPMGVAHDSLEDIIYEGYYIPKGTSIYANIWAMTHDASVYKDPDQFIPERHLRNDGHFDNINSILAYGFGRRVCVGRYMANDTIWLAIAATLAAVEISSLPNENVEDYFTDGSLCSPESNTLNCLTEGRPPSFLPSTMLIRLLPVPSQPTVLFKLTFENLPHHLVYPSSWANQLAALSCDDLEVPELVHALDKAVGTQSILEEVTFDLVHSKIKCVFVDGEVEEWAFGTCLDRSRGPADSFHVPKEYDSDSDAVAAKLDVTRRLESVLADVNESAAEMDREKKREEERLRLKKEEEEKQRTQQQKEENGVVSAVAPTDASGKKKHKKNKSMLLNLVSAILPMSLNSPADPKSPRLMRSPKASSLPSSPVHSRSPSPSRSPRISSVQSESAKSDAGCSSAPASLSRASSLSAMIEYSRGDIKAFAGWNRRRRGRRPFSTSFADLPVDIAAEETQSDGALTANVSAAHTPEASEHSTNVEDSIPNSENPSTSPKETEPPIVVVAPPPAPPLTPRALRRRARSTLVDTFRMYIIPELTRRVRCGQYFSTALPTSPSISMVNSATQSTLGSSTGLTIATSASSTNVISTGSSNSDSVYTNPASGLSAPVPTIPLYHPNNVGGDSILYYVWVVGSMMKRVEARIGEVVREAREEMERLEMGGVSLRGSFSSVSSLDSLYHTAVTTISASSSAAQSPTTATPPIYHEGVVGVASAVASPFGAGNSSSEGSSKESLTSTSEATGSGSTEYESDTDTDGSSLHTPTGVVFQDPFVASDSLQMSAFGTEDMEGYKPHNSKSSPSSDPPAYSPSDSTSSASLNSPTLNHQNVNQFTFDDPSQETPTPAPPPVPTQPLSPQLTSLLSQHTQLTALHTHLHHLLILAHARVSSASADAGQREVMLEVRGRRRAWLNGSYRLHNRIQGTLVSGTPTSPTSLTNTTVLSRAGIAMATTSHTSPLGRYSWSSDEWDCDPFAYLELSLLPYRRRSSSDKSTPVSPIGSGPTSPFLECYPNPFESEGEGLDGGASYGVGANAHRKKSSISETTLLPVEEDDESEGEGDGEESGLGSSSGPISGSEFHHQTHRVKLNFGVSLYRHIQFDVDDASSDEDEDSERDSGEGGTGVDEDDEDLLRDIDALVDVELDVPEDRDEMPFEQGGVHKHPSGVSEPVLTIQKSLTKGKEQEESSASSISVSPTSSTKSVGPNLGPNLLVPGHDFTLAMDAVDIDVADNIDNVIDPLDGLPPRRKSIAMMAAANSMKMSQNEVINALAM</sequence>
<feature type="compositionally biased region" description="Basic and acidic residues" evidence="8">
    <location>
        <begin position="670"/>
        <end position="681"/>
    </location>
</feature>
<feature type="transmembrane region" description="Helical" evidence="9">
    <location>
        <begin position="191"/>
        <end position="211"/>
    </location>
</feature>
<feature type="compositionally biased region" description="Low complexity" evidence="8">
    <location>
        <begin position="541"/>
        <end position="557"/>
    </location>
</feature>
<evidence type="ECO:0000256" key="5">
    <source>
        <dbReference type="ARBA" id="ARBA00023002"/>
    </source>
</evidence>